<reference evidence="1" key="1">
    <citation type="submission" date="2023-09" db="EMBL/GenBank/DDBJ databases">
        <title>Vallitalea sediminicola and Vallitalea maricola sp. nov., anaerobic bacteria isolated from marine sediment.</title>
        <authorList>
            <person name="Hirano S."/>
            <person name="Maeda A."/>
            <person name="Terahara T."/>
            <person name="Mori K."/>
            <person name="Hamada M."/>
            <person name="Matsumoto R."/>
            <person name="Kobayashi T."/>
        </authorList>
    </citation>
    <scope>NUCLEOTIDE SEQUENCE</scope>
    <source>
        <strain evidence="1">AN17-2</strain>
    </source>
</reference>
<name>A0ACB5UH67_9FIRM</name>
<evidence type="ECO:0000313" key="1">
    <source>
        <dbReference type="EMBL" id="GMQ61945.1"/>
    </source>
</evidence>
<protein>
    <submittedName>
        <fullName evidence="1">Uncharacterized protein</fullName>
    </submittedName>
</protein>
<comment type="caution">
    <text evidence="1">The sequence shown here is derived from an EMBL/GenBank/DDBJ whole genome shotgun (WGS) entry which is preliminary data.</text>
</comment>
<keyword evidence="2" id="KW-1185">Reference proteome</keyword>
<sequence length="48" mass="5418">MIIHQLFGDFVIQENGFYNFKPMITGVFIGGGIMLTGGFFEAFRKDVN</sequence>
<gene>
    <name evidence="1" type="ORF">AN2V17_11750</name>
</gene>
<proteinExistence type="predicted"/>
<dbReference type="EMBL" id="BTPU01000018">
    <property type="protein sequence ID" value="GMQ61945.1"/>
    <property type="molecule type" value="Genomic_DNA"/>
</dbReference>
<organism evidence="1 2">
    <name type="scientific">Vallitalea maricola</name>
    <dbReference type="NCBI Taxonomy" id="3074433"/>
    <lineage>
        <taxon>Bacteria</taxon>
        <taxon>Bacillati</taxon>
        <taxon>Bacillota</taxon>
        <taxon>Clostridia</taxon>
        <taxon>Lachnospirales</taxon>
        <taxon>Vallitaleaceae</taxon>
        <taxon>Vallitalea</taxon>
    </lineage>
</organism>
<accession>A0ACB5UH67</accession>
<evidence type="ECO:0000313" key="2">
    <source>
        <dbReference type="Proteomes" id="UP001374599"/>
    </source>
</evidence>
<dbReference type="Proteomes" id="UP001374599">
    <property type="component" value="Unassembled WGS sequence"/>
</dbReference>